<sequence>MDKISIMDPAKRYGNPPRLSLPKMERSGFDPSQVHRVYLPLNDLPLSHHKNVFKSGGDRW</sequence>
<evidence type="ECO:0000256" key="1">
    <source>
        <dbReference type="SAM" id="MobiDB-lite"/>
    </source>
</evidence>
<feature type="region of interest" description="Disordered" evidence="1">
    <location>
        <begin position="1"/>
        <end position="23"/>
    </location>
</feature>
<dbReference type="AlphaFoldDB" id="A0A7R9CY60"/>
<evidence type="ECO:0000313" key="2">
    <source>
        <dbReference type="EMBL" id="CAD7404545.1"/>
    </source>
</evidence>
<gene>
    <name evidence="2" type="ORF">TPSB3V08_LOCUS4550</name>
</gene>
<organism evidence="2">
    <name type="scientific">Timema poppense</name>
    <name type="common">Walking stick</name>
    <dbReference type="NCBI Taxonomy" id="170557"/>
    <lineage>
        <taxon>Eukaryota</taxon>
        <taxon>Metazoa</taxon>
        <taxon>Ecdysozoa</taxon>
        <taxon>Arthropoda</taxon>
        <taxon>Hexapoda</taxon>
        <taxon>Insecta</taxon>
        <taxon>Pterygota</taxon>
        <taxon>Neoptera</taxon>
        <taxon>Polyneoptera</taxon>
        <taxon>Phasmatodea</taxon>
        <taxon>Timematodea</taxon>
        <taxon>Timematoidea</taxon>
        <taxon>Timematidae</taxon>
        <taxon>Timema</taxon>
    </lineage>
</organism>
<name>A0A7R9CY60_TIMPO</name>
<proteinExistence type="predicted"/>
<dbReference type="EMBL" id="OD002207">
    <property type="protein sequence ID" value="CAD7404545.1"/>
    <property type="molecule type" value="Genomic_DNA"/>
</dbReference>
<reference evidence="2" key="1">
    <citation type="submission" date="2020-11" db="EMBL/GenBank/DDBJ databases">
        <authorList>
            <person name="Tran Van P."/>
        </authorList>
    </citation>
    <scope>NUCLEOTIDE SEQUENCE</scope>
</reference>
<accession>A0A7R9CY60</accession>
<protein>
    <submittedName>
        <fullName evidence="2">Uncharacterized protein</fullName>
    </submittedName>
</protein>
<feature type="compositionally biased region" description="Basic and acidic residues" evidence="1">
    <location>
        <begin position="1"/>
        <end position="11"/>
    </location>
</feature>